<evidence type="ECO:0000313" key="2">
    <source>
        <dbReference type="EMBL" id="TFK18428.1"/>
    </source>
</evidence>
<evidence type="ECO:0000313" key="3">
    <source>
        <dbReference type="Proteomes" id="UP000307440"/>
    </source>
</evidence>
<keyword evidence="3" id="KW-1185">Reference proteome</keyword>
<name>A0A5C3KEP1_COPMA</name>
<protein>
    <submittedName>
        <fullName evidence="2">Uncharacterized protein</fullName>
    </submittedName>
</protein>
<proteinExistence type="predicted"/>
<gene>
    <name evidence="2" type="ORF">FA15DRAFT_675298</name>
</gene>
<feature type="compositionally biased region" description="Basic and acidic residues" evidence="1">
    <location>
        <begin position="22"/>
        <end position="31"/>
    </location>
</feature>
<sequence>MEANSREIVTGTNRFGGARSEFSQRKTESEGRIQASVERSVILPKMYGISSTCPNPATLFSGVVVCTRVVSEAL</sequence>
<feature type="region of interest" description="Disordered" evidence="1">
    <location>
        <begin position="1"/>
        <end position="31"/>
    </location>
</feature>
<dbReference type="Proteomes" id="UP000307440">
    <property type="component" value="Unassembled WGS sequence"/>
</dbReference>
<evidence type="ECO:0000256" key="1">
    <source>
        <dbReference type="SAM" id="MobiDB-lite"/>
    </source>
</evidence>
<dbReference type="AlphaFoldDB" id="A0A5C3KEP1"/>
<accession>A0A5C3KEP1</accession>
<dbReference type="EMBL" id="ML210402">
    <property type="protein sequence ID" value="TFK18428.1"/>
    <property type="molecule type" value="Genomic_DNA"/>
</dbReference>
<reference evidence="2 3" key="1">
    <citation type="journal article" date="2019" name="Nat. Ecol. Evol.">
        <title>Megaphylogeny resolves global patterns of mushroom evolution.</title>
        <authorList>
            <person name="Varga T."/>
            <person name="Krizsan K."/>
            <person name="Foldi C."/>
            <person name="Dima B."/>
            <person name="Sanchez-Garcia M."/>
            <person name="Sanchez-Ramirez S."/>
            <person name="Szollosi G.J."/>
            <person name="Szarkandi J.G."/>
            <person name="Papp V."/>
            <person name="Albert L."/>
            <person name="Andreopoulos W."/>
            <person name="Angelini C."/>
            <person name="Antonin V."/>
            <person name="Barry K.W."/>
            <person name="Bougher N.L."/>
            <person name="Buchanan P."/>
            <person name="Buyck B."/>
            <person name="Bense V."/>
            <person name="Catcheside P."/>
            <person name="Chovatia M."/>
            <person name="Cooper J."/>
            <person name="Damon W."/>
            <person name="Desjardin D."/>
            <person name="Finy P."/>
            <person name="Geml J."/>
            <person name="Haridas S."/>
            <person name="Hughes K."/>
            <person name="Justo A."/>
            <person name="Karasinski D."/>
            <person name="Kautmanova I."/>
            <person name="Kiss B."/>
            <person name="Kocsube S."/>
            <person name="Kotiranta H."/>
            <person name="LaButti K.M."/>
            <person name="Lechner B.E."/>
            <person name="Liimatainen K."/>
            <person name="Lipzen A."/>
            <person name="Lukacs Z."/>
            <person name="Mihaltcheva S."/>
            <person name="Morgado L.N."/>
            <person name="Niskanen T."/>
            <person name="Noordeloos M.E."/>
            <person name="Ohm R.A."/>
            <person name="Ortiz-Santana B."/>
            <person name="Ovrebo C."/>
            <person name="Racz N."/>
            <person name="Riley R."/>
            <person name="Savchenko A."/>
            <person name="Shiryaev A."/>
            <person name="Soop K."/>
            <person name="Spirin V."/>
            <person name="Szebenyi C."/>
            <person name="Tomsovsky M."/>
            <person name="Tulloss R.E."/>
            <person name="Uehling J."/>
            <person name="Grigoriev I.V."/>
            <person name="Vagvolgyi C."/>
            <person name="Papp T."/>
            <person name="Martin F.M."/>
            <person name="Miettinen O."/>
            <person name="Hibbett D.S."/>
            <person name="Nagy L.G."/>
        </authorList>
    </citation>
    <scope>NUCLEOTIDE SEQUENCE [LARGE SCALE GENOMIC DNA]</scope>
    <source>
        <strain evidence="2 3">CBS 121175</strain>
    </source>
</reference>
<organism evidence="2 3">
    <name type="scientific">Coprinopsis marcescibilis</name>
    <name type="common">Agaric fungus</name>
    <name type="synonym">Psathyrella marcescibilis</name>
    <dbReference type="NCBI Taxonomy" id="230819"/>
    <lineage>
        <taxon>Eukaryota</taxon>
        <taxon>Fungi</taxon>
        <taxon>Dikarya</taxon>
        <taxon>Basidiomycota</taxon>
        <taxon>Agaricomycotina</taxon>
        <taxon>Agaricomycetes</taxon>
        <taxon>Agaricomycetidae</taxon>
        <taxon>Agaricales</taxon>
        <taxon>Agaricineae</taxon>
        <taxon>Psathyrellaceae</taxon>
        <taxon>Coprinopsis</taxon>
    </lineage>
</organism>